<dbReference type="GO" id="GO:0050660">
    <property type="term" value="F:flavin adenine dinucleotide binding"/>
    <property type="evidence" value="ECO:0007669"/>
    <property type="project" value="InterPro"/>
</dbReference>
<dbReference type="GO" id="GO:0016614">
    <property type="term" value="F:oxidoreductase activity, acting on CH-OH group of donors"/>
    <property type="evidence" value="ECO:0007669"/>
    <property type="project" value="InterPro"/>
</dbReference>
<evidence type="ECO:0000313" key="7">
    <source>
        <dbReference type="Proteomes" id="UP000054279"/>
    </source>
</evidence>
<evidence type="ECO:0000256" key="3">
    <source>
        <dbReference type="ARBA" id="ARBA00022630"/>
    </source>
</evidence>
<reference evidence="6 7" key="1">
    <citation type="submission" date="2014-06" db="EMBL/GenBank/DDBJ databases">
        <title>Evolutionary Origins and Diversification of the Mycorrhizal Mutualists.</title>
        <authorList>
            <consortium name="DOE Joint Genome Institute"/>
            <consortium name="Mycorrhizal Genomics Consortium"/>
            <person name="Kohler A."/>
            <person name="Kuo A."/>
            <person name="Nagy L.G."/>
            <person name="Floudas D."/>
            <person name="Copeland A."/>
            <person name="Barry K.W."/>
            <person name="Cichocki N."/>
            <person name="Veneault-Fourrey C."/>
            <person name="LaButti K."/>
            <person name="Lindquist E.A."/>
            <person name="Lipzen A."/>
            <person name="Lundell T."/>
            <person name="Morin E."/>
            <person name="Murat C."/>
            <person name="Riley R."/>
            <person name="Ohm R."/>
            <person name="Sun H."/>
            <person name="Tunlid A."/>
            <person name="Henrissat B."/>
            <person name="Grigoriev I.V."/>
            <person name="Hibbett D.S."/>
            <person name="Martin F."/>
        </authorList>
    </citation>
    <scope>NUCLEOTIDE SEQUENCE [LARGE SCALE GENOMIC DNA]</scope>
    <source>
        <strain evidence="6 7">SS14</strain>
    </source>
</reference>
<dbReference type="Pfam" id="PF00732">
    <property type="entry name" value="GMC_oxred_N"/>
    <property type="match status" value="1"/>
</dbReference>
<keyword evidence="7" id="KW-1185">Reference proteome</keyword>
<evidence type="ECO:0000259" key="5">
    <source>
        <dbReference type="Pfam" id="PF00732"/>
    </source>
</evidence>
<dbReference type="InterPro" id="IPR036188">
    <property type="entry name" value="FAD/NAD-bd_sf"/>
</dbReference>
<gene>
    <name evidence="6" type="ORF">M422DRAFT_175992</name>
</gene>
<dbReference type="Gene3D" id="3.50.50.60">
    <property type="entry name" value="FAD/NAD(P)-binding domain"/>
    <property type="match status" value="1"/>
</dbReference>
<dbReference type="OrthoDB" id="269227at2759"/>
<accession>A0A0C9U7D5</accession>
<evidence type="ECO:0000256" key="1">
    <source>
        <dbReference type="ARBA" id="ARBA00001974"/>
    </source>
</evidence>
<dbReference type="HOGENOM" id="CLU_099298_0_0_1"/>
<comment type="similarity">
    <text evidence="2">Belongs to the GMC oxidoreductase family.</text>
</comment>
<name>A0A0C9U7D5_SPHS4</name>
<comment type="cofactor">
    <cofactor evidence="1">
        <name>FAD</name>
        <dbReference type="ChEBI" id="CHEBI:57692"/>
    </cofactor>
</comment>
<proteinExistence type="inferred from homology"/>
<dbReference type="SUPFAM" id="SSF51905">
    <property type="entry name" value="FAD/NAD(P)-binding domain"/>
    <property type="match status" value="1"/>
</dbReference>
<sequence>MNLIHSSHNLSDEFLFLVAGTAGNVIANRLTEDPRTTVLVLEAGISNEGQLDSEVPFIGVTSLLLPSPINWNFTTVAEPGLNNRTQNYPRGFVLGGSSSINGMVYTRGSSDDYDRYAALTGDQGWSWDSLQPYIRKNEIWTEPTDHHNTTEQFNSTVHGFHGINSVSLPGFSFGCSSRIIKATQQLPNEFPFNLDMNSGKPLGIGWAQETTKNGVRSSSATSYLAPKYLNRPNLHVLINARVTKILKTSTGEQKLAFQQVEFTQ</sequence>
<dbReference type="Gene3D" id="3.30.560.10">
    <property type="entry name" value="Glucose Oxidase, domain 3"/>
    <property type="match status" value="1"/>
</dbReference>
<dbReference type="InterPro" id="IPR000172">
    <property type="entry name" value="GMC_OxRdtase_N"/>
</dbReference>
<dbReference type="Proteomes" id="UP000054279">
    <property type="component" value="Unassembled WGS sequence"/>
</dbReference>
<evidence type="ECO:0000313" key="6">
    <source>
        <dbReference type="EMBL" id="KIJ38873.1"/>
    </source>
</evidence>
<dbReference type="PANTHER" id="PTHR11552:SF147">
    <property type="entry name" value="CHOLINE DEHYDROGENASE, MITOCHONDRIAL"/>
    <property type="match status" value="1"/>
</dbReference>
<evidence type="ECO:0000256" key="4">
    <source>
        <dbReference type="ARBA" id="ARBA00022827"/>
    </source>
</evidence>
<feature type="non-terminal residue" evidence="6">
    <location>
        <position position="264"/>
    </location>
</feature>
<organism evidence="6 7">
    <name type="scientific">Sphaerobolus stellatus (strain SS14)</name>
    <dbReference type="NCBI Taxonomy" id="990650"/>
    <lineage>
        <taxon>Eukaryota</taxon>
        <taxon>Fungi</taxon>
        <taxon>Dikarya</taxon>
        <taxon>Basidiomycota</taxon>
        <taxon>Agaricomycotina</taxon>
        <taxon>Agaricomycetes</taxon>
        <taxon>Phallomycetidae</taxon>
        <taxon>Geastrales</taxon>
        <taxon>Sphaerobolaceae</taxon>
        <taxon>Sphaerobolus</taxon>
    </lineage>
</organism>
<dbReference type="PANTHER" id="PTHR11552">
    <property type="entry name" value="GLUCOSE-METHANOL-CHOLINE GMC OXIDOREDUCTASE"/>
    <property type="match status" value="1"/>
</dbReference>
<evidence type="ECO:0000256" key="2">
    <source>
        <dbReference type="ARBA" id="ARBA00010790"/>
    </source>
</evidence>
<keyword evidence="4" id="KW-0274">FAD</keyword>
<keyword evidence="3" id="KW-0285">Flavoprotein</keyword>
<dbReference type="InterPro" id="IPR012132">
    <property type="entry name" value="GMC_OxRdtase"/>
</dbReference>
<dbReference type="EMBL" id="KN837156">
    <property type="protein sequence ID" value="KIJ38873.1"/>
    <property type="molecule type" value="Genomic_DNA"/>
</dbReference>
<protein>
    <submittedName>
        <fullName evidence="6">Unplaced genomic scaffold SPHSTscaffold_81, whole genome shotgun sequence</fullName>
    </submittedName>
</protein>
<feature type="domain" description="Glucose-methanol-choline oxidoreductase N-terminal" evidence="5">
    <location>
        <begin position="15"/>
        <end position="248"/>
    </location>
</feature>
<dbReference type="AlphaFoldDB" id="A0A0C9U7D5"/>